<dbReference type="InterPro" id="IPR005184">
    <property type="entry name" value="DUF306_Meta_HslJ"/>
</dbReference>
<dbReference type="InterPro" id="IPR038670">
    <property type="entry name" value="HslJ-like_sf"/>
</dbReference>
<evidence type="ECO:0000313" key="4">
    <source>
        <dbReference type="EMBL" id="MBW8286207.1"/>
    </source>
</evidence>
<keyword evidence="1" id="KW-0732">Signal</keyword>
<evidence type="ECO:0000256" key="1">
    <source>
        <dbReference type="SAM" id="SignalP"/>
    </source>
</evidence>
<dbReference type="InterPro" id="IPR053147">
    <property type="entry name" value="Hsp_HslJ-like"/>
</dbReference>
<dbReference type="Pfam" id="PF14302">
    <property type="entry name" value="DUF4377"/>
    <property type="match status" value="1"/>
</dbReference>
<dbReference type="Pfam" id="PF03724">
    <property type="entry name" value="META"/>
    <property type="match status" value="1"/>
</dbReference>
<protein>
    <submittedName>
        <fullName evidence="4">DUF4377 domain-containing protein</fullName>
    </submittedName>
</protein>
<sequence>MMLQRLSLLALSATLLSACAAPSAPAVSAAPPSLAELQGEWKQTNGGEQAILLRIDQQRLFAKAGCNGMFGPAALEDGKLRAERLASTLMMCPPEAMQRDAKLSRQLEAGMTASLDGGRLKLSDGKDALIFERQPQGEIKFIYVAPQRKACVGVAPMQCLQVRDDKSKPWELHYGEIEGFQPEPGVAYRLRIKEVKVDNPPADASSIRWILDLVVEQEVVKKP</sequence>
<feature type="chain" id="PRO_5046189920" evidence="1">
    <location>
        <begin position="21"/>
        <end position="223"/>
    </location>
</feature>
<evidence type="ECO:0000313" key="5">
    <source>
        <dbReference type="Proteomes" id="UP000711178"/>
    </source>
</evidence>
<dbReference type="Proteomes" id="UP000711178">
    <property type="component" value="Unassembled WGS sequence"/>
</dbReference>
<dbReference type="InterPro" id="IPR025485">
    <property type="entry name" value="DUF4377"/>
</dbReference>
<gene>
    <name evidence="4" type="ORF">KIF53_00975</name>
</gene>
<dbReference type="PANTHER" id="PTHR35535">
    <property type="entry name" value="HEAT SHOCK PROTEIN HSLJ"/>
    <property type="match status" value="1"/>
</dbReference>
<dbReference type="RefSeq" id="WP_080509517.1">
    <property type="nucleotide sequence ID" value="NZ_CP142381.1"/>
</dbReference>
<reference evidence="4 5" key="1">
    <citation type="submission" date="2021-05" db="EMBL/GenBank/DDBJ databases">
        <title>Draft Whole Genome Sequencing Of Biosensor Chromobacterium violaceum Strain CV026 Reveals A Regulatory RNA In Chromobacterium violaceum Phenotype Regulatory Network.</title>
        <authorList>
            <person name="Hong K.W."/>
            <person name="Chan K.G."/>
            <person name="Chang C.-Y."/>
        </authorList>
    </citation>
    <scope>NUCLEOTIDE SEQUENCE [LARGE SCALE GENOMIC DNA]</scope>
    <source>
        <strain evidence="4 5">ATCC 31532</strain>
    </source>
</reference>
<name>A0ABS7F8C2_9NEIS</name>
<dbReference type="Gene3D" id="2.40.128.270">
    <property type="match status" value="1"/>
</dbReference>
<feature type="domain" description="DUF306" evidence="2">
    <location>
        <begin position="49"/>
        <end position="127"/>
    </location>
</feature>
<dbReference type="EMBL" id="JAHDTB010000001">
    <property type="protein sequence ID" value="MBW8286207.1"/>
    <property type="molecule type" value="Genomic_DNA"/>
</dbReference>
<accession>A0ABS7F8C2</accession>
<dbReference type="PANTHER" id="PTHR35535:SF1">
    <property type="entry name" value="HEAT SHOCK PROTEIN HSLJ"/>
    <property type="match status" value="1"/>
</dbReference>
<evidence type="ECO:0000259" key="2">
    <source>
        <dbReference type="Pfam" id="PF03724"/>
    </source>
</evidence>
<evidence type="ECO:0000259" key="3">
    <source>
        <dbReference type="Pfam" id="PF14302"/>
    </source>
</evidence>
<feature type="signal peptide" evidence="1">
    <location>
        <begin position="1"/>
        <end position="20"/>
    </location>
</feature>
<dbReference type="PROSITE" id="PS51257">
    <property type="entry name" value="PROKAR_LIPOPROTEIN"/>
    <property type="match status" value="1"/>
</dbReference>
<feature type="domain" description="DUF4377" evidence="3">
    <location>
        <begin position="143"/>
        <end position="217"/>
    </location>
</feature>
<comment type="caution">
    <text evidence="4">The sequence shown here is derived from an EMBL/GenBank/DDBJ whole genome shotgun (WGS) entry which is preliminary data.</text>
</comment>
<organism evidence="4 5">
    <name type="scientific">Chromobacterium subtsugae</name>
    <dbReference type="NCBI Taxonomy" id="251747"/>
    <lineage>
        <taxon>Bacteria</taxon>
        <taxon>Pseudomonadati</taxon>
        <taxon>Pseudomonadota</taxon>
        <taxon>Betaproteobacteria</taxon>
        <taxon>Neisseriales</taxon>
        <taxon>Chromobacteriaceae</taxon>
        <taxon>Chromobacterium</taxon>
    </lineage>
</organism>
<proteinExistence type="predicted"/>
<keyword evidence="5" id="KW-1185">Reference proteome</keyword>
<dbReference type="GeneID" id="89683557"/>